<keyword evidence="1" id="KW-1133">Transmembrane helix</keyword>
<accession>H5XNA9</accession>
<dbReference type="EMBL" id="CM001440">
    <property type="protein sequence ID" value="EHR63742.1"/>
    <property type="molecule type" value="Genomic_DNA"/>
</dbReference>
<gene>
    <name evidence="2" type="ORF">SaccyDRAFT_4947</name>
</gene>
<dbReference type="Proteomes" id="UP000002791">
    <property type="component" value="Chromosome"/>
</dbReference>
<dbReference type="OrthoDB" id="3633081at2"/>
<feature type="transmembrane region" description="Helical" evidence="1">
    <location>
        <begin position="12"/>
        <end position="30"/>
    </location>
</feature>
<keyword evidence="1" id="KW-0472">Membrane</keyword>
<dbReference type="eggNOG" id="ENOG5032JWM">
    <property type="taxonomic scope" value="Bacteria"/>
</dbReference>
<evidence type="ECO:0000313" key="2">
    <source>
        <dbReference type="EMBL" id="EHR63742.1"/>
    </source>
</evidence>
<dbReference type="AlphaFoldDB" id="H5XNA9"/>
<dbReference type="RefSeq" id="WP_005460255.1">
    <property type="nucleotide sequence ID" value="NZ_CM001440.1"/>
</dbReference>
<proteinExistence type="predicted"/>
<sequence>MDRSRLTRRETVFLVIVVVLFSAVGIRWVSTRSIAVPEAVEGWAMPNAKGTAISLHASADDPAGEGYVIAGARWAGVDGSWHGGGGGPTCVGTDTGAKTHVRLGVVDVDTGGASWRHVVWLRCLERPRPAG</sequence>
<protein>
    <submittedName>
        <fullName evidence="2">Uncharacterized protein</fullName>
    </submittedName>
</protein>
<dbReference type="HOGENOM" id="CLU_2033200_0_0_11"/>
<name>H5XNA9_9PSEU</name>
<organism evidence="2 3">
    <name type="scientific">Saccharomonospora cyanea NA-134</name>
    <dbReference type="NCBI Taxonomy" id="882082"/>
    <lineage>
        <taxon>Bacteria</taxon>
        <taxon>Bacillati</taxon>
        <taxon>Actinomycetota</taxon>
        <taxon>Actinomycetes</taxon>
        <taxon>Pseudonocardiales</taxon>
        <taxon>Pseudonocardiaceae</taxon>
        <taxon>Saccharomonospora</taxon>
    </lineage>
</organism>
<keyword evidence="1" id="KW-0812">Transmembrane</keyword>
<evidence type="ECO:0000313" key="3">
    <source>
        <dbReference type="Proteomes" id="UP000002791"/>
    </source>
</evidence>
<keyword evidence="3" id="KW-1185">Reference proteome</keyword>
<reference evidence="2 3" key="1">
    <citation type="submission" date="2011-11" db="EMBL/GenBank/DDBJ databases">
        <title>The Noncontiguous Finished sequence of Saccharomonospora cyanea NA-134.</title>
        <authorList>
            <consortium name="US DOE Joint Genome Institute"/>
            <person name="Lucas S."/>
            <person name="Han J."/>
            <person name="Lapidus A."/>
            <person name="Cheng J.-F."/>
            <person name="Goodwin L."/>
            <person name="Pitluck S."/>
            <person name="Peters L."/>
            <person name="Ovchinnikova G."/>
            <person name="Lu M."/>
            <person name="Detter J.C."/>
            <person name="Han C."/>
            <person name="Tapia R."/>
            <person name="Land M."/>
            <person name="Hauser L."/>
            <person name="Kyrpides N."/>
            <person name="Ivanova N."/>
            <person name="Pagani I."/>
            <person name="Brambilla E.-M."/>
            <person name="Klenk H.-P."/>
            <person name="Woyke T."/>
        </authorList>
    </citation>
    <scope>NUCLEOTIDE SEQUENCE [LARGE SCALE GENOMIC DNA]</scope>
    <source>
        <strain evidence="2 3">NA-134</strain>
    </source>
</reference>
<evidence type="ECO:0000256" key="1">
    <source>
        <dbReference type="SAM" id="Phobius"/>
    </source>
</evidence>